<name>A0AC60A7E0_RANTA</name>
<organism evidence="1 2">
    <name type="scientific">Rangifer tarandus platyrhynchus</name>
    <name type="common">Svalbard reindeer</name>
    <dbReference type="NCBI Taxonomy" id="3082113"/>
    <lineage>
        <taxon>Eukaryota</taxon>
        <taxon>Metazoa</taxon>
        <taxon>Chordata</taxon>
        <taxon>Craniata</taxon>
        <taxon>Vertebrata</taxon>
        <taxon>Euteleostomi</taxon>
        <taxon>Mammalia</taxon>
        <taxon>Eutheria</taxon>
        <taxon>Laurasiatheria</taxon>
        <taxon>Artiodactyla</taxon>
        <taxon>Ruminantia</taxon>
        <taxon>Pecora</taxon>
        <taxon>Cervidae</taxon>
        <taxon>Odocoileinae</taxon>
        <taxon>Rangifer</taxon>
    </lineage>
</organism>
<evidence type="ECO:0000313" key="1">
    <source>
        <dbReference type="EMBL" id="CAN0568569.1"/>
    </source>
</evidence>
<reference evidence="1" key="2">
    <citation type="submission" date="2025-03" db="EMBL/GenBank/DDBJ databases">
        <authorList>
            <consortium name="ELIXIR-Norway"/>
            <consortium name="Elixir Norway"/>
        </authorList>
    </citation>
    <scope>NUCLEOTIDE SEQUENCE</scope>
</reference>
<gene>
    <name evidence="1" type="ORF">MRATA1EN22A_LOCUS27829</name>
</gene>
<proteinExistence type="predicted"/>
<protein>
    <submittedName>
        <fullName evidence="1">Uncharacterized protein</fullName>
    </submittedName>
</protein>
<sequence length="158" mass="16427">MMWAVKSVDLGVRPRGTKAQLGFTGIRTSRESSKTLGADAEDFQRPAAEPCSQGHGPDVLTSPLQTLGPPAAVHPARAHSSLCSRKPPGSFGTHLGIPPGGRVGGAGAAGWLRRSVVSPAGRLPFLVAPCGGRENNEPAGQTEDRLTHLHTRKRGSNG</sequence>
<evidence type="ECO:0000313" key="2">
    <source>
        <dbReference type="Proteomes" id="UP001162501"/>
    </source>
</evidence>
<dbReference type="Proteomes" id="UP001162501">
    <property type="component" value="Chromosome 9"/>
</dbReference>
<reference evidence="1" key="1">
    <citation type="submission" date="2023-05" db="EMBL/GenBank/DDBJ databases">
        <authorList>
            <consortium name="ELIXIR-Norway"/>
        </authorList>
    </citation>
    <scope>NUCLEOTIDE SEQUENCE</scope>
</reference>
<dbReference type="EMBL" id="OX596093">
    <property type="protein sequence ID" value="CAN0568569.1"/>
    <property type="molecule type" value="Genomic_DNA"/>
</dbReference>
<accession>A0AC60A7E0</accession>